<keyword evidence="4 5" id="KW-0472">Membrane</keyword>
<dbReference type="InterPro" id="IPR012340">
    <property type="entry name" value="NA-bd_OB-fold"/>
</dbReference>
<evidence type="ECO:0000313" key="7">
    <source>
        <dbReference type="EMBL" id="SNZ18969.1"/>
    </source>
</evidence>
<feature type="domain" description="NfeD-like C-terminal" evidence="6">
    <location>
        <begin position="94"/>
        <end position="147"/>
    </location>
</feature>
<dbReference type="RefSeq" id="WP_097153359.1">
    <property type="nucleotide sequence ID" value="NZ_OBEL01000002.1"/>
</dbReference>
<dbReference type="AlphaFoldDB" id="A0A285PB63"/>
<dbReference type="EMBL" id="OBEL01000002">
    <property type="protein sequence ID" value="SNZ18969.1"/>
    <property type="molecule type" value="Genomic_DNA"/>
</dbReference>
<name>A0A285PB63_9HYPH</name>
<sequence>MILTIYEGLGGWFWMLLGLILLILEILAPGVIFLWLGVAAMFVGVADLIFQISWQTELMAFGFLALILVFVGRMLMNRFRKLETDRPMLNERSKALIGKEFSLDEAIVDGRGRIKVLDSYWRVSGPDCDVGGKVRVVNADGASLQVEVVE</sequence>
<keyword evidence="2 5" id="KW-0812">Transmembrane</keyword>
<evidence type="ECO:0000259" key="6">
    <source>
        <dbReference type="Pfam" id="PF01957"/>
    </source>
</evidence>
<evidence type="ECO:0000256" key="5">
    <source>
        <dbReference type="SAM" id="Phobius"/>
    </source>
</evidence>
<accession>A0A285PB63</accession>
<dbReference type="Pfam" id="PF01957">
    <property type="entry name" value="NfeD"/>
    <property type="match status" value="1"/>
</dbReference>
<evidence type="ECO:0000256" key="2">
    <source>
        <dbReference type="ARBA" id="ARBA00022692"/>
    </source>
</evidence>
<feature type="transmembrane region" description="Helical" evidence="5">
    <location>
        <begin position="12"/>
        <end position="38"/>
    </location>
</feature>
<evidence type="ECO:0000256" key="4">
    <source>
        <dbReference type="ARBA" id="ARBA00023136"/>
    </source>
</evidence>
<dbReference type="PANTHER" id="PTHR33507">
    <property type="entry name" value="INNER MEMBRANE PROTEIN YBBJ"/>
    <property type="match status" value="1"/>
</dbReference>
<evidence type="ECO:0000256" key="1">
    <source>
        <dbReference type="ARBA" id="ARBA00004141"/>
    </source>
</evidence>
<proteinExistence type="predicted"/>
<organism evidence="7 8">
    <name type="scientific">Cohaesibacter gelatinilyticus</name>
    <dbReference type="NCBI Taxonomy" id="372072"/>
    <lineage>
        <taxon>Bacteria</taxon>
        <taxon>Pseudomonadati</taxon>
        <taxon>Pseudomonadota</taxon>
        <taxon>Alphaproteobacteria</taxon>
        <taxon>Hyphomicrobiales</taxon>
        <taxon>Cohaesibacteraceae</taxon>
    </lineage>
</organism>
<dbReference type="PANTHER" id="PTHR33507:SF3">
    <property type="entry name" value="INNER MEMBRANE PROTEIN YBBJ"/>
    <property type="match status" value="1"/>
</dbReference>
<dbReference type="GO" id="GO:0005886">
    <property type="term" value="C:plasma membrane"/>
    <property type="evidence" value="ECO:0007669"/>
    <property type="project" value="TreeGrafter"/>
</dbReference>
<dbReference type="Proteomes" id="UP000219439">
    <property type="component" value="Unassembled WGS sequence"/>
</dbReference>
<dbReference type="InterPro" id="IPR002810">
    <property type="entry name" value="NfeD-like_C"/>
</dbReference>
<protein>
    <recommendedName>
        <fullName evidence="6">NfeD-like C-terminal domain-containing protein</fullName>
    </recommendedName>
</protein>
<evidence type="ECO:0000256" key="3">
    <source>
        <dbReference type="ARBA" id="ARBA00022989"/>
    </source>
</evidence>
<keyword evidence="8" id="KW-1185">Reference proteome</keyword>
<reference evidence="7 8" key="1">
    <citation type="submission" date="2017-09" db="EMBL/GenBank/DDBJ databases">
        <authorList>
            <person name="Ehlers B."/>
            <person name="Leendertz F.H."/>
        </authorList>
    </citation>
    <scope>NUCLEOTIDE SEQUENCE [LARGE SCALE GENOMIC DNA]</scope>
    <source>
        <strain evidence="7 8">DSM 18289</strain>
    </source>
</reference>
<comment type="subcellular location">
    <subcellularLocation>
        <location evidence="1">Membrane</location>
        <topology evidence="1">Multi-pass membrane protein</topology>
    </subcellularLocation>
</comment>
<dbReference type="InterPro" id="IPR052165">
    <property type="entry name" value="Membrane_assoc_protease"/>
</dbReference>
<gene>
    <name evidence="7" type="ORF">SAMN06265368_2046</name>
</gene>
<keyword evidence="3 5" id="KW-1133">Transmembrane helix</keyword>
<evidence type="ECO:0000313" key="8">
    <source>
        <dbReference type="Proteomes" id="UP000219439"/>
    </source>
</evidence>
<dbReference type="Gene3D" id="2.40.50.140">
    <property type="entry name" value="Nucleic acid-binding proteins"/>
    <property type="match status" value="1"/>
</dbReference>
<dbReference type="OrthoDB" id="9810336at2"/>
<feature type="transmembrane region" description="Helical" evidence="5">
    <location>
        <begin position="58"/>
        <end position="76"/>
    </location>
</feature>